<dbReference type="AlphaFoldDB" id="A0A9P6L8B0"/>
<keyword evidence="4" id="KW-1185">Reference proteome</keyword>
<feature type="compositionally biased region" description="Low complexity" evidence="1">
    <location>
        <begin position="394"/>
        <end position="403"/>
    </location>
</feature>
<evidence type="ECO:0000313" key="3">
    <source>
        <dbReference type="EMBL" id="KAF9786473.1"/>
    </source>
</evidence>
<feature type="compositionally biased region" description="Polar residues" evidence="1">
    <location>
        <begin position="474"/>
        <end position="490"/>
    </location>
</feature>
<feature type="region of interest" description="Disordered" evidence="1">
    <location>
        <begin position="474"/>
        <end position="500"/>
    </location>
</feature>
<feature type="compositionally biased region" description="Low complexity" evidence="1">
    <location>
        <begin position="155"/>
        <end position="169"/>
    </location>
</feature>
<keyword evidence="2" id="KW-0812">Transmembrane</keyword>
<dbReference type="EMBL" id="WIUZ02000006">
    <property type="protein sequence ID" value="KAF9786473.1"/>
    <property type="molecule type" value="Genomic_DNA"/>
</dbReference>
<comment type="caution">
    <text evidence="3">The sequence shown here is derived from an EMBL/GenBank/DDBJ whole genome shotgun (WGS) entry which is preliminary data.</text>
</comment>
<organism evidence="3 4">
    <name type="scientific">Thelephora terrestris</name>
    <dbReference type="NCBI Taxonomy" id="56493"/>
    <lineage>
        <taxon>Eukaryota</taxon>
        <taxon>Fungi</taxon>
        <taxon>Dikarya</taxon>
        <taxon>Basidiomycota</taxon>
        <taxon>Agaricomycotina</taxon>
        <taxon>Agaricomycetes</taxon>
        <taxon>Thelephorales</taxon>
        <taxon>Thelephoraceae</taxon>
        <taxon>Thelephora</taxon>
    </lineage>
</organism>
<feature type="compositionally biased region" description="Polar residues" evidence="1">
    <location>
        <begin position="409"/>
        <end position="429"/>
    </location>
</feature>
<keyword evidence="2" id="KW-1133">Transmembrane helix</keyword>
<reference evidence="3" key="2">
    <citation type="submission" date="2020-11" db="EMBL/GenBank/DDBJ databases">
        <authorList>
            <consortium name="DOE Joint Genome Institute"/>
            <person name="Kuo A."/>
            <person name="Miyauchi S."/>
            <person name="Kiss E."/>
            <person name="Drula E."/>
            <person name="Kohler A."/>
            <person name="Sanchez-Garcia M."/>
            <person name="Andreopoulos B."/>
            <person name="Barry K.W."/>
            <person name="Bonito G."/>
            <person name="Buee M."/>
            <person name="Carver A."/>
            <person name="Chen C."/>
            <person name="Cichocki N."/>
            <person name="Clum A."/>
            <person name="Culley D."/>
            <person name="Crous P.W."/>
            <person name="Fauchery L."/>
            <person name="Girlanda M."/>
            <person name="Hayes R."/>
            <person name="Keri Z."/>
            <person name="Labutti K."/>
            <person name="Lipzen A."/>
            <person name="Lombard V."/>
            <person name="Magnuson J."/>
            <person name="Maillard F."/>
            <person name="Morin E."/>
            <person name="Murat C."/>
            <person name="Nolan M."/>
            <person name="Ohm R."/>
            <person name="Pangilinan J."/>
            <person name="Pereira M."/>
            <person name="Perotto S."/>
            <person name="Peter M."/>
            <person name="Riley R."/>
            <person name="Sitrit Y."/>
            <person name="Stielow B."/>
            <person name="Szollosi G."/>
            <person name="Zifcakova L."/>
            <person name="Stursova M."/>
            <person name="Spatafora J.W."/>
            <person name="Tedersoo L."/>
            <person name="Vaario L.-M."/>
            <person name="Yamada A."/>
            <person name="Yan M."/>
            <person name="Wang P."/>
            <person name="Xu J."/>
            <person name="Bruns T."/>
            <person name="Baldrian P."/>
            <person name="Vilgalys R."/>
            <person name="Henrissat B."/>
            <person name="Grigoriev I.V."/>
            <person name="Hibbett D."/>
            <person name="Nagy L.G."/>
            <person name="Martin F.M."/>
        </authorList>
    </citation>
    <scope>NUCLEOTIDE SEQUENCE</scope>
    <source>
        <strain evidence="3">UH-Tt-Lm1</strain>
    </source>
</reference>
<feature type="region of interest" description="Disordered" evidence="1">
    <location>
        <begin position="108"/>
        <end position="169"/>
    </location>
</feature>
<protein>
    <submittedName>
        <fullName evidence="3">Uncharacterized protein</fullName>
    </submittedName>
</protein>
<feature type="compositionally biased region" description="Polar residues" evidence="1">
    <location>
        <begin position="108"/>
        <end position="154"/>
    </location>
</feature>
<gene>
    <name evidence="3" type="ORF">BJ322DRAFT_789469</name>
</gene>
<feature type="transmembrane region" description="Helical" evidence="2">
    <location>
        <begin position="218"/>
        <end position="241"/>
    </location>
</feature>
<keyword evidence="2" id="KW-0472">Membrane</keyword>
<accession>A0A9P6L8B0</accession>
<dbReference type="Proteomes" id="UP000736335">
    <property type="component" value="Unassembled WGS sequence"/>
</dbReference>
<reference evidence="3" key="1">
    <citation type="journal article" date="2020" name="Nat. Commun.">
        <title>Large-scale genome sequencing of mycorrhizal fungi provides insights into the early evolution of symbiotic traits.</title>
        <authorList>
            <person name="Miyauchi S."/>
            <person name="Kiss E."/>
            <person name="Kuo A."/>
            <person name="Drula E."/>
            <person name="Kohler A."/>
            <person name="Sanchez-Garcia M."/>
            <person name="Morin E."/>
            <person name="Andreopoulos B."/>
            <person name="Barry K.W."/>
            <person name="Bonito G."/>
            <person name="Buee M."/>
            <person name="Carver A."/>
            <person name="Chen C."/>
            <person name="Cichocki N."/>
            <person name="Clum A."/>
            <person name="Culley D."/>
            <person name="Crous P.W."/>
            <person name="Fauchery L."/>
            <person name="Girlanda M."/>
            <person name="Hayes R.D."/>
            <person name="Keri Z."/>
            <person name="LaButti K."/>
            <person name="Lipzen A."/>
            <person name="Lombard V."/>
            <person name="Magnuson J."/>
            <person name="Maillard F."/>
            <person name="Murat C."/>
            <person name="Nolan M."/>
            <person name="Ohm R.A."/>
            <person name="Pangilinan J."/>
            <person name="Pereira M.F."/>
            <person name="Perotto S."/>
            <person name="Peter M."/>
            <person name="Pfister S."/>
            <person name="Riley R."/>
            <person name="Sitrit Y."/>
            <person name="Stielow J.B."/>
            <person name="Szollosi G."/>
            <person name="Zifcakova L."/>
            <person name="Stursova M."/>
            <person name="Spatafora J.W."/>
            <person name="Tedersoo L."/>
            <person name="Vaario L.M."/>
            <person name="Yamada A."/>
            <person name="Yan M."/>
            <person name="Wang P."/>
            <person name="Xu J."/>
            <person name="Bruns T."/>
            <person name="Baldrian P."/>
            <person name="Vilgalys R."/>
            <person name="Dunand C."/>
            <person name="Henrissat B."/>
            <person name="Grigoriev I.V."/>
            <person name="Hibbett D."/>
            <person name="Nagy L.G."/>
            <person name="Martin F.M."/>
        </authorList>
    </citation>
    <scope>NUCLEOTIDE SEQUENCE</scope>
    <source>
        <strain evidence="3">UH-Tt-Lm1</strain>
    </source>
</reference>
<feature type="compositionally biased region" description="Low complexity" evidence="1">
    <location>
        <begin position="672"/>
        <end position="688"/>
    </location>
</feature>
<feature type="region of interest" description="Disordered" evidence="1">
    <location>
        <begin position="672"/>
        <end position="732"/>
    </location>
</feature>
<feature type="compositionally biased region" description="Basic residues" evidence="1">
    <location>
        <begin position="700"/>
        <end position="711"/>
    </location>
</feature>
<evidence type="ECO:0000313" key="4">
    <source>
        <dbReference type="Proteomes" id="UP000736335"/>
    </source>
</evidence>
<feature type="region of interest" description="Disordered" evidence="1">
    <location>
        <begin position="372"/>
        <end position="429"/>
    </location>
</feature>
<sequence>MNALPPYLRVGPVVIHLYSRETNHEPTLPPSDFSSAEPTLDVQGSVFLSPDDGTSILELNEVVSFIASDTPSLTFPLSVSSSLPLPSPVAPTPSVSIPSSVSIADYQPSVTSPAPAPLNSSVQQPNVQRSSTLGPQASHAPTPSPTSLQETKGYSSNSVPTSSSSSGIVSQPTVLAGSMTAVLSDASLVESLGPTTPGSASPTVALNNSTADKNTTSIIVGSILAAILGLALIIAVMTWFLRVRFRRRPEDDLSWDPEPNPGHAYENDSFFNPPTTFQASQDWANPPARLRPPDPTTMLQPDFLEPQTIRPSYPHLATPELAHTTGPLTVTNLMPGDVPPSTNTSIFMGSRPGSAQVTPRIDNSVPRFTRLQDGGLPVPWSRGAPESAKRPSSRPRIWPSRLSAASFKNVFSSSPPKSSQIDPPQPRTSAANMRNYFKLASNSDIQIPEPARTADQTWSGTIRTGITNAWSAVTGTSTPRSQEPPNSNLTPIPPRHNRRMSSKTGITTLDSMSTTSTQSVTGYPMKEKGKGYLITRGNSYGLSRKSPTFDETIEEESGGGSDTGDSLFHDFSNLENTPAHTDVMEQTPVPQIPRMPEDAIGRPSSVPRLPTIRPLSRAWTLKSEGIVTLPESDDGYRSAFNQMINERRQEYDRHLAELEAVAAEEASRPVMSRASTTSLMTTSTALSRESSVMDDDERRAKKVLRMRRKRAMALSASSIGSGKVTGSRRNKI</sequence>
<proteinExistence type="predicted"/>
<name>A0A9P6L8B0_9AGAM</name>
<evidence type="ECO:0000256" key="1">
    <source>
        <dbReference type="SAM" id="MobiDB-lite"/>
    </source>
</evidence>
<evidence type="ECO:0000256" key="2">
    <source>
        <dbReference type="SAM" id="Phobius"/>
    </source>
</evidence>